<protein>
    <submittedName>
        <fullName evidence="2">Uncharacterized protein</fullName>
    </submittedName>
</protein>
<proteinExistence type="predicted"/>
<reference evidence="3" key="1">
    <citation type="journal article" date="2012" name="Nature">
        <title>A physical, genetic and functional sequence assembly of the barley genome.</title>
        <authorList>
            <consortium name="The International Barley Genome Sequencing Consortium"/>
            <person name="Mayer K.F."/>
            <person name="Waugh R."/>
            <person name="Brown J.W."/>
            <person name="Schulman A."/>
            <person name="Langridge P."/>
            <person name="Platzer M."/>
            <person name="Fincher G.B."/>
            <person name="Muehlbauer G.J."/>
            <person name="Sato K."/>
            <person name="Close T.J."/>
            <person name="Wise R.P."/>
            <person name="Stein N."/>
        </authorList>
    </citation>
    <scope>NUCLEOTIDE SEQUENCE [LARGE SCALE GENOMIC DNA]</scope>
    <source>
        <strain evidence="3">cv. Morex</strain>
    </source>
</reference>
<dbReference type="SMR" id="A0A8I6YM18"/>
<evidence type="ECO:0000313" key="3">
    <source>
        <dbReference type="Proteomes" id="UP000011116"/>
    </source>
</evidence>
<keyword evidence="3" id="KW-1185">Reference proteome</keyword>
<reference evidence="2" key="2">
    <citation type="submission" date="2020-10" db="EMBL/GenBank/DDBJ databases">
        <authorList>
            <person name="Scholz U."/>
            <person name="Mascher M."/>
            <person name="Fiebig A."/>
        </authorList>
    </citation>
    <scope>NUCLEOTIDE SEQUENCE [LARGE SCALE GENOMIC DNA]</scope>
    <source>
        <strain evidence="2">cv. Morex</strain>
    </source>
</reference>
<dbReference type="EnsemblPlants" id="HORVU.MOREX.r3.7HG0731470.1">
    <property type="protein sequence ID" value="HORVU.MOREX.r3.7HG0731470.1.CDS1"/>
    <property type="gene ID" value="HORVU.MOREX.r3.7HG0731470"/>
</dbReference>
<feature type="transmembrane region" description="Helical" evidence="1">
    <location>
        <begin position="187"/>
        <end position="210"/>
    </location>
</feature>
<organism evidence="2 3">
    <name type="scientific">Hordeum vulgare subsp. vulgare</name>
    <name type="common">Domesticated barley</name>
    <dbReference type="NCBI Taxonomy" id="112509"/>
    <lineage>
        <taxon>Eukaryota</taxon>
        <taxon>Viridiplantae</taxon>
        <taxon>Streptophyta</taxon>
        <taxon>Embryophyta</taxon>
        <taxon>Tracheophyta</taxon>
        <taxon>Spermatophyta</taxon>
        <taxon>Magnoliopsida</taxon>
        <taxon>Liliopsida</taxon>
        <taxon>Poales</taxon>
        <taxon>Poaceae</taxon>
        <taxon>BOP clade</taxon>
        <taxon>Pooideae</taxon>
        <taxon>Triticodae</taxon>
        <taxon>Triticeae</taxon>
        <taxon>Hordeinae</taxon>
        <taxon>Hordeum</taxon>
    </lineage>
</organism>
<accession>A0A8I6YM18</accession>
<evidence type="ECO:0000313" key="2">
    <source>
        <dbReference type="EnsemblPlants" id="HORVU.MOREX.r3.7HG0731470.1.CDS1"/>
    </source>
</evidence>
<keyword evidence="1" id="KW-0812">Transmembrane</keyword>
<keyword evidence="1" id="KW-0472">Membrane</keyword>
<evidence type="ECO:0000256" key="1">
    <source>
        <dbReference type="SAM" id="Phobius"/>
    </source>
</evidence>
<dbReference type="Proteomes" id="UP000011116">
    <property type="component" value="Chromosome 7H"/>
</dbReference>
<sequence>MAAMAVDDQPLHSYRWGLPLESGRGHRLTPRADEPIYLTDVSIVDAESAGGQGAVAARVEIGTRDLLLGLVSAENPHVELQTPMLLDEEFLFYVMGPGDDADADTDADADADADAVLVMFEGFLVTRRSLDTEEEEAAAEQDEDIYEEYVEDNYEEYEEWEATNGELDRYVDRASSAGGISKDARQVVAITMAFLGILVSVSVSAFLGLIK</sequence>
<name>A0A8I6YM18_HORVV</name>
<reference evidence="2" key="3">
    <citation type="submission" date="2022-01" db="UniProtKB">
        <authorList>
            <consortium name="EnsemblPlants"/>
        </authorList>
    </citation>
    <scope>IDENTIFICATION</scope>
    <source>
        <strain evidence="2">subsp. vulgare</strain>
    </source>
</reference>
<dbReference type="AlphaFoldDB" id="A0A8I6YM18"/>
<dbReference type="Gramene" id="HORVU.MOREX.r3.7HG0731470.1">
    <property type="protein sequence ID" value="HORVU.MOREX.r3.7HG0731470.1.CDS1"/>
    <property type="gene ID" value="HORVU.MOREX.r3.7HG0731470"/>
</dbReference>
<keyword evidence="1" id="KW-1133">Transmembrane helix</keyword>